<evidence type="ECO:0008006" key="3">
    <source>
        <dbReference type="Google" id="ProtNLM"/>
    </source>
</evidence>
<sequence>MEIESVSGNPTAKKESVSDVFERIGESIESHENRIRKSFEVGLADDSPLMSVPDHVKAQFERWDNTFNLPEDKALVEKVKRQVLELTNSNRDYVREKVIDNAQKAKLEMAMKAVSKTTQGIQQLLSAQ</sequence>
<accession>A0A1G5QJC3</accession>
<organism evidence="1 2">
    <name type="scientific">Epibacterium ulvae</name>
    <dbReference type="NCBI Taxonomy" id="1156985"/>
    <lineage>
        <taxon>Bacteria</taxon>
        <taxon>Pseudomonadati</taxon>
        <taxon>Pseudomonadota</taxon>
        <taxon>Alphaproteobacteria</taxon>
        <taxon>Rhodobacterales</taxon>
        <taxon>Roseobacteraceae</taxon>
        <taxon>Epibacterium</taxon>
    </lineage>
</organism>
<evidence type="ECO:0000313" key="2">
    <source>
        <dbReference type="Proteomes" id="UP000198767"/>
    </source>
</evidence>
<protein>
    <recommendedName>
        <fullName evidence="3">Phasin protein</fullName>
    </recommendedName>
</protein>
<dbReference type="EMBL" id="FMWG01000004">
    <property type="protein sequence ID" value="SCZ61802.1"/>
    <property type="molecule type" value="Genomic_DNA"/>
</dbReference>
<proteinExistence type="predicted"/>
<dbReference type="RefSeq" id="WP_090218092.1">
    <property type="nucleotide sequence ID" value="NZ_CANLDO010000022.1"/>
</dbReference>
<dbReference type="AlphaFoldDB" id="A0A1G5QJC3"/>
<reference evidence="1 2" key="1">
    <citation type="submission" date="2016-10" db="EMBL/GenBank/DDBJ databases">
        <authorList>
            <person name="de Groot N.N."/>
        </authorList>
    </citation>
    <scope>NUCLEOTIDE SEQUENCE [LARGE SCALE GENOMIC DNA]</scope>
    <source>
        <strain evidence="1 2">U95</strain>
    </source>
</reference>
<keyword evidence="2" id="KW-1185">Reference proteome</keyword>
<name>A0A1G5QJC3_9RHOB</name>
<dbReference type="Proteomes" id="UP000198767">
    <property type="component" value="Unassembled WGS sequence"/>
</dbReference>
<dbReference type="STRING" id="1156985.SAMN04488118_104294"/>
<evidence type="ECO:0000313" key="1">
    <source>
        <dbReference type="EMBL" id="SCZ61802.1"/>
    </source>
</evidence>
<gene>
    <name evidence="1" type="ORF">SAMN04488118_104294</name>
</gene>